<evidence type="ECO:0000256" key="3">
    <source>
        <dbReference type="ARBA" id="ARBA00022448"/>
    </source>
</evidence>
<dbReference type="AlphaFoldDB" id="R9PLD5"/>
<dbReference type="Pfam" id="PF25954">
    <property type="entry name" value="Beta-barrel_RND_2"/>
    <property type="match status" value="1"/>
</dbReference>
<feature type="domain" description="Multidrug resistance protein MdtA-like barrel-sandwich hybrid" evidence="4">
    <location>
        <begin position="70"/>
        <end position="190"/>
    </location>
</feature>
<feature type="domain" description="Multidrug resistance protein MdtA-like C-terminal permuted SH3" evidence="6">
    <location>
        <begin position="280"/>
        <end position="346"/>
    </location>
</feature>
<evidence type="ECO:0000256" key="1">
    <source>
        <dbReference type="ARBA" id="ARBA00004196"/>
    </source>
</evidence>
<evidence type="ECO:0000256" key="2">
    <source>
        <dbReference type="ARBA" id="ARBA00009477"/>
    </source>
</evidence>
<dbReference type="PANTHER" id="PTHR30469:SF11">
    <property type="entry name" value="BLL4320 PROTEIN"/>
    <property type="match status" value="1"/>
</dbReference>
<dbReference type="SUPFAM" id="SSF111369">
    <property type="entry name" value="HlyD-like secretion proteins"/>
    <property type="match status" value="1"/>
</dbReference>
<evidence type="ECO:0000259" key="4">
    <source>
        <dbReference type="Pfam" id="PF25917"/>
    </source>
</evidence>
<dbReference type="Gene3D" id="2.40.420.20">
    <property type="match status" value="1"/>
</dbReference>
<dbReference type="Gene3D" id="2.40.30.170">
    <property type="match status" value="1"/>
</dbReference>
<dbReference type="FunFam" id="2.40.30.170:FF:000010">
    <property type="entry name" value="Efflux RND transporter periplasmic adaptor subunit"/>
    <property type="match status" value="1"/>
</dbReference>
<dbReference type="Pfam" id="PF25967">
    <property type="entry name" value="RND-MFP_C"/>
    <property type="match status" value="1"/>
</dbReference>
<dbReference type="Gene3D" id="1.10.287.470">
    <property type="entry name" value="Helix hairpin bin"/>
    <property type="match status" value="1"/>
</dbReference>
<dbReference type="Gene3D" id="2.40.50.100">
    <property type="match status" value="1"/>
</dbReference>
<protein>
    <submittedName>
        <fullName evidence="7">Probable Co/Zn/Cd efflux system membrane fusion protein</fullName>
    </submittedName>
</protein>
<organism evidence="7 8">
    <name type="scientific">Agarivorans albus MKT 106</name>
    <dbReference type="NCBI Taxonomy" id="1331007"/>
    <lineage>
        <taxon>Bacteria</taxon>
        <taxon>Pseudomonadati</taxon>
        <taxon>Pseudomonadota</taxon>
        <taxon>Gammaproteobacteria</taxon>
        <taxon>Alteromonadales</taxon>
        <taxon>Alteromonadaceae</taxon>
        <taxon>Agarivorans</taxon>
    </lineage>
</organism>
<sequence length="373" mass="41025">MKKWMAIMLVITVILFGSVFGFYLFKQKMIAEFMANRPVPEMPVEVATANAEDWQPAIESIGFIEPYQGVNISSSVAGLVTKIHFTSGDTVKAGELLVSLEADVEKANLASAKAKLPAVKRQMERNKTLLDRGSVSQTQFDDSEANYLALVSDIEALKATIERRDIRAPFNGVMGIRQINLGQYLQAGDDIARLENLDHMLLRFIVPQKDISLINVGTEIELNSDAYPAQWFKGKITTIEPTVDPQSGVIQVQATIPNAEGLLRSGMYASVRIWQAVQPNQIVVPQQAISFSLYGESIYVLESETADDGSETLIAKQRSVTVGERRGDVAVIDKGVNAGEQVVVSGQVRLRNGAVVRIVEDSFVQRDQNLPKD</sequence>
<proteinExistence type="inferred from homology"/>
<dbReference type="InterPro" id="IPR058792">
    <property type="entry name" value="Beta-barrel_RND_2"/>
</dbReference>
<keyword evidence="3" id="KW-0813">Transport</keyword>
<evidence type="ECO:0000313" key="8">
    <source>
        <dbReference type="Proteomes" id="UP000014461"/>
    </source>
</evidence>
<dbReference type="GO" id="GO:1990281">
    <property type="term" value="C:efflux pump complex"/>
    <property type="evidence" value="ECO:0007669"/>
    <property type="project" value="TreeGrafter"/>
</dbReference>
<evidence type="ECO:0000259" key="5">
    <source>
        <dbReference type="Pfam" id="PF25954"/>
    </source>
</evidence>
<comment type="caution">
    <text evidence="7">The sequence shown here is derived from an EMBL/GenBank/DDBJ whole genome shotgun (WGS) entry which is preliminary data.</text>
</comment>
<dbReference type="InterPro" id="IPR058625">
    <property type="entry name" value="MdtA-like_BSH"/>
</dbReference>
<evidence type="ECO:0000259" key="6">
    <source>
        <dbReference type="Pfam" id="PF25967"/>
    </source>
</evidence>
<keyword evidence="8" id="KW-1185">Reference proteome</keyword>
<comment type="similarity">
    <text evidence="2">Belongs to the membrane fusion protein (MFP) (TC 8.A.1) family.</text>
</comment>
<dbReference type="STRING" id="1331007.AALB_2257"/>
<accession>R9PLD5</accession>
<dbReference type="PANTHER" id="PTHR30469">
    <property type="entry name" value="MULTIDRUG RESISTANCE PROTEIN MDTA"/>
    <property type="match status" value="1"/>
</dbReference>
<reference evidence="7" key="1">
    <citation type="journal article" date="2013" name="Genome Announc.">
        <title>Draft Genome Sequence of Agarivorans albus Strain MKT 106T, an Agarolytic Marine Bacterium.</title>
        <authorList>
            <person name="Yasuike M."/>
            <person name="Nakamura Y."/>
            <person name="Kai W."/>
            <person name="Fujiwara A."/>
            <person name="Fukui Y."/>
            <person name="Satomi M."/>
            <person name="Sano M."/>
        </authorList>
    </citation>
    <scope>NUCLEOTIDE SEQUENCE [LARGE SCALE GENOMIC DNA]</scope>
</reference>
<name>R9PLD5_AGAAL</name>
<dbReference type="OrthoDB" id="9806939at2"/>
<gene>
    <name evidence="7" type="ORF">AALB_2257</name>
</gene>
<dbReference type="InterPro" id="IPR006143">
    <property type="entry name" value="RND_pump_MFP"/>
</dbReference>
<dbReference type="InterPro" id="IPR058627">
    <property type="entry name" value="MdtA-like_C"/>
</dbReference>
<dbReference type="EMBL" id="BARX01000014">
    <property type="protein sequence ID" value="GAD02177.1"/>
    <property type="molecule type" value="Genomic_DNA"/>
</dbReference>
<dbReference type="RefSeq" id="WP_016401945.1">
    <property type="nucleotide sequence ID" value="NZ_BARX01000014.1"/>
</dbReference>
<dbReference type="Proteomes" id="UP000014461">
    <property type="component" value="Unassembled WGS sequence"/>
</dbReference>
<comment type="subcellular location">
    <subcellularLocation>
        <location evidence="1">Cell envelope</location>
    </subcellularLocation>
</comment>
<dbReference type="GO" id="GO:0015562">
    <property type="term" value="F:efflux transmembrane transporter activity"/>
    <property type="evidence" value="ECO:0007669"/>
    <property type="project" value="TreeGrafter"/>
</dbReference>
<dbReference type="NCBIfam" id="TIGR01730">
    <property type="entry name" value="RND_mfp"/>
    <property type="match status" value="1"/>
</dbReference>
<dbReference type="Pfam" id="PF25917">
    <property type="entry name" value="BSH_RND"/>
    <property type="match status" value="1"/>
</dbReference>
<feature type="domain" description="CusB-like beta-barrel" evidence="5">
    <location>
        <begin position="205"/>
        <end position="273"/>
    </location>
</feature>
<evidence type="ECO:0000313" key="7">
    <source>
        <dbReference type="EMBL" id="GAD02177.1"/>
    </source>
</evidence>